<reference evidence="1" key="1">
    <citation type="journal article" date="2012" name="Science">
        <title>Fermentation, hydrogen, and sulfur metabolism in multiple uncultivated bacterial phyla.</title>
        <authorList>
            <person name="Wrighton K.C."/>
            <person name="Thomas B.C."/>
            <person name="Sharon I."/>
            <person name="Miller C.S."/>
            <person name="Castelle C.J."/>
            <person name="VerBerkmoes N.C."/>
            <person name="Wilkins M.J."/>
            <person name="Hettich R.L."/>
            <person name="Lipton M.S."/>
            <person name="Williams K.H."/>
            <person name="Long P.E."/>
            <person name="Banfield J.F."/>
        </authorList>
    </citation>
    <scope>NUCLEOTIDE SEQUENCE [LARGE SCALE GENOMIC DNA]</scope>
</reference>
<comment type="caution">
    <text evidence="1">The sequence shown here is derived from an EMBL/GenBank/DDBJ whole genome shotgun (WGS) entry which is preliminary data.</text>
</comment>
<organism evidence="1">
    <name type="scientific">uncultured bacterium</name>
    <name type="common">gcode 4</name>
    <dbReference type="NCBI Taxonomy" id="1234023"/>
    <lineage>
        <taxon>Bacteria</taxon>
        <taxon>environmental samples</taxon>
    </lineage>
</organism>
<evidence type="ECO:0008006" key="2">
    <source>
        <dbReference type="Google" id="ProtNLM"/>
    </source>
</evidence>
<evidence type="ECO:0000313" key="1">
    <source>
        <dbReference type="EMBL" id="EKD24949.1"/>
    </source>
</evidence>
<proteinExistence type="predicted"/>
<accession>K1YHV6</accession>
<dbReference type="AlphaFoldDB" id="K1YHV6"/>
<gene>
    <name evidence="1" type="ORF">ACD_80C00144G0007</name>
</gene>
<name>K1YHV6_9BACT</name>
<protein>
    <recommendedName>
        <fullName evidence="2">AmmeMemoRadiSam system protein B</fullName>
    </recommendedName>
</protein>
<dbReference type="EMBL" id="AMFJ01036151">
    <property type="protein sequence ID" value="EKD24949.1"/>
    <property type="molecule type" value="Genomic_DNA"/>
</dbReference>
<sequence>MTLSPEVVAEQVMGYVVWASELIPTLTPSPKKPYSLVILPQGPHFYTWLLQAAGYLLLDSQKKKILVISQQSDDSENILVDTSIFWPVFWQTRETPMTTLSKIARSIGAKLSTKKSDMLQENIRFQLPFLRVITDIKQMIHIGIGDEAPQIQLKKLLTWINKNIQEYNIIFLTNIELSKPTQSKKSDEERQISKLVQTYSLTAPLLTLFQKVLNVQKKKSEIIAYVNPGDFGKIWVSTTRYVCAVG</sequence>